<gene>
    <name evidence="1" type="ORF">PDPUS_1_02925</name>
</gene>
<sequence>MELMLDFCRDQLITPSLPKWSNPYGNVKDLTVTIDEKGKNHRSGKMPTPEEMMLVAEIFSKAPQLGVEPEYFSALYALLMTAPSRASEETILPVDCLVWEEDRAGDQKLGIRWVPSKKGKEGIKWVPTVMQDIVVEAVERLKRISAPARKPAKFAEDHPEQFMVHAGCITPHGFSADKPLSIDQFNAALSTNYKELTNAEPTPKWLINLLTSSDGSISYNVLGKHEFEKYIKKFPKWPFVDNAKHVKVSEALILHRENEFHAEFEPRAFSFCIPTVNHINDRFVQKKSKSGRTLWDKYGFSLKSGKPIALTTHKARHWLSTMAESGGMDELTLANWAGRARVMDNSKYDHRTEAEKAEQVVDLMIPEDIGVLEKIKRRLPVTFEDIGKDLAGSAIVTELGVCEHDYAMSPCQRNGDCETCKEMVCIKGFSDSLELLKKREKEVEGQLKKAMKDHEMGAFGADRWVSNHGWRLAHIRTKVRILEDENTPDGAVVRIPDEYDPSPVKEVLRGKGLNLEIESPDELGIADDAFELMEL</sequence>
<organism evidence="1 2">
    <name type="scientific">Photobacterium damsela subsp. piscicida</name>
    <name type="common">Pasteurella piscicida</name>
    <dbReference type="NCBI Taxonomy" id="38294"/>
    <lineage>
        <taxon>Bacteria</taxon>
        <taxon>Pseudomonadati</taxon>
        <taxon>Pseudomonadota</taxon>
        <taxon>Gammaproteobacteria</taxon>
        <taxon>Vibrionales</taxon>
        <taxon>Vibrionaceae</taxon>
        <taxon>Photobacterium</taxon>
    </lineage>
</organism>
<proteinExistence type="predicted"/>
<reference evidence="2" key="1">
    <citation type="submission" date="2017-05" db="EMBL/GenBank/DDBJ databases">
        <title>Whole genome sequence of fish pathogenic bacteria, Photobacterium damselae subsp. piscicida, strain 91-197, isolated from hybrid striped bass (Morone sp.) in USA.</title>
        <authorList>
            <person name="Teru Y."/>
            <person name="Hikima J."/>
            <person name="Kono T."/>
            <person name="Sakai M."/>
            <person name="Takano T."/>
            <person name="Hawke J.P."/>
            <person name="Takeyama H."/>
            <person name="Aoki T."/>
        </authorList>
    </citation>
    <scope>NUCLEOTIDE SEQUENCE [LARGE SCALE GENOMIC DNA]</scope>
    <source>
        <strain evidence="2">91-197</strain>
    </source>
</reference>
<dbReference type="RefSeq" id="WP_224756683.1">
    <property type="nucleotide sequence ID" value="NZ_AP018045.1"/>
</dbReference>
<dbReference type="EMBL" id="AP018045">
    <property type="protein sequence ID" value="BAX54299.1"/>
    <property type="molecule type" value="Genomic_DNA"/>
</dbReference>
<protein>
    <recommendedName>
        <fullName evidence="3">Integrase</fullName>
    </recommendedName>
</protein>
<dbReference type="AlphaFoldDB" id="A0AAD1CHK3"/>
<evidence type="ECO:0008006" key="3">
    <source>
        <dbReference type="Google" id="ProtNLM"/>
    </source>
</evidence>
<dbReference type="Proteomes" id="UP000218676">
    <property type="component" value="Chromosome 1"/>
</dbReference>
<evidence type="ECO:0000313" key="2">
    <source>
        <dbReference type="Proteomes" id="UP000218676"/>
    </source>
</evidence>
<evidence type="ECO:0000313" key="1">
    <source>
        <dbReference type="EMBL" id="BAX54299.1"/>
    </source>
</evidence>
<name>A0AAD1CHK3_PHODP</name>
<accession>A0AAD1CHK3</accession>